<dbReference type="InterPro" id="IPR013396">
    <property type="entry name" value="CRISPR-assoc_prot_Csy4"/>
</dbReference>
<dbReference type="EMBL" id="CAAJGR010000073">
    <property type="protein sequence ID" value="VHO02704.1"/>
    <property type="molecule type" value="Genomic_DNA"/>
</dbReference>
<dbReference type="GO" id="GO:0043571">
    <property type="term" value="P:maintenance of CRISPR repeat elements"/>
    <property type="evidence" value="ECO:0007669"/>
    <property type="project" value="InterPro"/>
</dbReference>
<gene>
    <name evidence="1" type="ORF">BAL341_949</name>
</gene>
<dbReference type="InterPro" id="IPR042564">
    <property type="entry name" value="CRISPR-Cas6/Csy4_sf"/>
</dbReference>
<reference evidence="1" key="1">
    <citation type="submission" date="2019-04" db="EMBL/GenBank/DDBJ databases">
        <authorList>
            <person name="Brambilla D."/>
        </authorList>
    </citation>
    <scope>NUCLEOTIDE SEQUENCE</scope>
    <source>
        <strain evidence="1">BAL1</strain>
    </source>
</reference>
<dbReference type="Gene3D" id="3.30.70.2540">
    <property type="entry name" value="CRISPR-associated endoribonuclease Cas6/Csy4"/>
    <property type="match status" value="1"/>
</dbReference>
<accession>A0A486XJJ7</accession>
<evidence type="ECO:0000313" key="1">
    <source>
        <dbReference type="EMBL" id="VHO02704.1"/>
    </source>
</evidence>
<organism evidence="1">
    <name type="scientific">Rheinheimera sp. BAL341</name>
    <dbReference type="NCBI Taxonomy" id="1708203"/>
    <lineage>
        <taxon>Bacteria</taxon>
        <taxon>Pseudomonadati</taxon>
        <taxon>Pseudomonadota</taxon>
        <taxon>Gammaproteobacteria</taxon>
        <taxon>Chromatiales</taxon>
        <taxon>Chromatiaceae</taxon>
        <taxon>Rheinheimera</taxon>
    </lineage>
</organism>
<dbReference type="Pfam" id="PF09618">
    <property type="entry name" value="Cas_Csy4"/>
    <property type="match status" value="1"/>
</dbReference>
<dbReference type="NCBIfam" id="TIGR02563">
    <property type="entry name" value="cas_Csy4"/>
    <property type="match status" value="1"/>
</dbReference>
<proteinExistence type="predicted"/>
<dbReference type="GO" id="GO:0004519">
    <property type="term" value="F:endonuclease activity"/>
    <property type="evidence" value="ECO:0007669"/>
    <property type="project" value="InterPro"/>
</dbReference>
<sequence length="183" mass="20474">MGRCINVMHGFICKNDISGLGVTFPAWTDSSIGHVIAFVHTDAAILDDLKQQPYFKDMAELDVFSITSVAAVPKGCAEVRFKRNQGIAKMFVGETRRRLKRLEKRALARGDVFKPVKHLKQREFETFHCIAMGSATTSQDFLLHVQKESLTTQEKPDFSQYGLASNKVHIGSVPELSTILTLF</sequence>
<name>A0A486XJJ7_9GAMM</name>
<protein>
    <submittedName>
        <fullName evidence="1">CRISPR-associated protein, Cse2 family</fullName>
    </submittedName>
</protein>
<dbReference type="AlphaFoldDB" id="A0A486XJJ7"/>